<comment type="caution">
    <text evidence="2">The sequence shown here is derived from an EMBL/GenBank/DDBJ whole genome shotgun (WGS) entry which is preliminary data.</text>
</comment>
<feature type="signal peptide" evidence="1">
    <location>
        <begin position="1"/>
        <end position="18"/>
    </location>
</feature>
<keyword evidence="1" id="KW-0732">Signal</keyword>
<feature type="chain" id="PRO_5040729318" evidence="1">
    <location>
        <begin position="19"/>
        <end position="205"/>
    </location>
</feature>
<evidence type="ECO:0000313" key="3">
    <source>
        <dbReference type="Proteomes" id="UP001165122"/>
    </source>
</evidence>
<organism evidence="2 3">
    <name type="scientific">Triparma laevis f. longispina</name>
    <dbReference type="NCBI Taxonomy" id="1714387"/>
    <lineage>
        <taxon>Eukaryota</taxon>
        <taxon>Sar</taxon>
        <taxon>Stramenopiles</taxon>
        <taxon>Ochrophyta</taxon>
        <taxon>Bolidophyceae</taxon>
        <taxon>Parmales</taxon>
        <taxon>Triparmaceae</taxon>
        <taxon>Triparma</taxon>
    </lineage>
</organism>
<dbReference type="EMBL" id="BRXW01000328">
    <property type="protein sequence ID" value="GMI18293.1"/>
    <property type="molecule type" value="Genomic_DNA"/>
</dbReference>
<dbReference type="OrthoDB" id="195948at2759"/>
<dbReference type="Gene3D" id="3.40.30.10">
    <property type="entry name" value="Glutaredoxin"/>
    <property type="match status" value="1"/>
</dbReference>
<reference evidence="3" key="1">
    <citation type="journal article" date="2023" name="Commun. Biol.">
        <title>Genome analysis of Parmales, the sister group of diatoms, reveals the evolutionary specialization of diatoms from phago-mixotrophs to photoautotrophs.</title>
        <authorList>
            <person name="Ban H."/>
            <person name="Sato S."/>
            <person name="Yoshikawa S."/>
            <person name="Yamada K."/>
            <person name="Nakamura Y."/>
            <person name="Ichinomiya M."/>
            <person name="Sato N."/>
            <person name="Blanc-Mathieu R."/>
            <person name="Endo H."/>
            <person name="Kuwata A."/>
            <person name="Ogata H."/>
        </authorList>
    </citation>
    <scope>NUCLEOTIDE SEQUENCE [LARGE SCALE GENOMIC DNA]</scope>
    <source>
        <strain evidence="3">NIES 3700</strain>
    </source>
</reference>
<protein>
    <submittedName>
        <fullName evidence="2">Uncharacterized protein</fullName>
    </submittedName>
</protein>
<name>A0A9W7FUQ5_9STRA</name>
<dbReference type="PANTHER" id="PTHR47682:SF1">
    <property type="entry name" value="TETRATRICOPEPTIDE REPEAT (TPR)-CONTAINING PROTEIN"/>
    <property type="match status" value="1"/>
</dbReference>
<sequence length="205" mass="21758">MNLTTSAFLLMMIVPCTALLLSTASVRVCMDKDCRLDGSDEALEIISKLAPSSCKVTTCGCLGPCGGGPNVQVQDPDGKRIKDGRPGKSNYYLFKDINSADEAAGMLSFVTNTKVSPSKSSIDKVTSTRGPFDLDRTTKIALQRLLYVVTALFLKSSQEAGTFDVVGGEVVENSYFAGAAGVFVASQFMGTGSKDNSIKKPTNEK</sequence>
<accession>A0A9W7FUQ5</accession>
<dbReference type="SUPFAM" id="SSF52833">
    <property type="entry name" value="Thioredoxin-like"/>
    <property type="match status" value="1"/>
</dbReference>
<proteinExistence type="predicted"/>
<dbReference type="Proteomes" id="UP001165122">
    <property type="component" value="Unassembled WGS sequence"/>
</dbReference>
<evidence type="ECO:0000256" key="1">
    <source>
        <dbReference type="SAM" id="SignalP"/>
    </source>
</evidence>
<dbReference type="InterPro" id="IPR036249">
    <property type="entry name" value="Thioredoxin-like_sf"/>
</dbReference>
<dbReference type="PANTHER" id="PTHR47682">
    <property type="entry name" value="TETRATRICOPEPTIDE REPEAT (TPR)-CONTAINING PROTEIN"/>
    <property type="match status" value="1"/>
</dbReference>
<evidence type="ECO:0000313" key="2">
    <source>
        <dbReference type="EMBL" id="GMI18293.1"/>
    </source>
</evidence>
<keyword evidence="3" id="KW-1185">Reference proteome</keyword>
<gene>
    <name evidence="2" type="ORF">TrLO_g2785</name>
</gene>
<dbReference type="AlphaFoldDB" id="A0A9W7FUQ5"/>